<accession>A0A8I2Z189</accession>
<feature type="compositionally biased region" description="Low complexity" evidence="2">
    <location>
        <begin position="1"/>
        <end position="34"/>
    </location>
</feature>
<keyword evidence="1" id="KW-0175">Coiled coil</keyword>
<dbReference type="AlphaFoldDB" id="A0A8I2Z189"/>
<feature type="coiled-coil region" evidence="1">
    <location>
        <begin position="174"/>
        <end position="367"/>
    </location>
</feature>
<dbReference type="Proteomes" id="UP000683000">
    <property type="component" value="Unassembled WGS sequence"/>
</dbReference>
<feature type="region of interest" description="Disordered" evidence="2">
    <location>
        <begin position="1"/>
        <end position="169"/>
    </location>
</feature>
<organism evidence="3 4">
    <name type="scientific">Boletus reticuloceps</name>
    <dbReference type="NCBI Taxonomy" id="495285"/>
    <lineage>
        <taxon>Eukaryota</taxon>
        <taxon>Fungi</taxon>
        <taxon>Dikarya</taxon>
        <taxon>Basidiomycota</taxon>
        <taxon>Agaricomycotina</taxon>
        <taxon>Agaricomycetes</taxon>
        <taxon>Agaricomycetidae</taxon>
        <taxon>Boletales</taxon>
        <taxon>Boletineae</taxon>
        <taxon>Boletaceae</taxon>
        <taxon>Boletoideae</taxon>
        <taxon>Boletus</taxon>
    </lineage>
</organism>
<sequence>MFNLWSSGSSTPKRSSTLKPAPLTPQLTTATSSPEYPPLGAHDAQWEHVKPGSPSSPDVDDEGTFESVGYSQVDSCDRDRPRGTPPPLPPPPGVPPPQWQEERERLRQQLDASLATQRKAESDRDRWERKTMELRASVRSEREREKEGSSSTRSRRERERDKEKETGAAVVAMSDALKEENEKLKCMLQQQTQQLDAAREEMKRERSQLQFKAEKLKGELDAARGTHKEETEVLKTGLQEHARQIEHLTVDCERVRKDRESIRGGLGTEIEQLKRTHAKGTEQFKAALEEVNRDRLQAQAELRKARKSLDGYAPKLDESLREVDGLRRELFNARESGRKAAELKQRLDIQSKELHAAREESSALKKEFNQLLTLLEDRTSELKGAQSFLTTADTFSGVEVTNTLQRLNAEVLQSTAFMSESMVELFFHKTPPQVSKTDEQLAACKRASAEIGGALVHFLGTKKHYDDPILIQIAFQAYLTYRLRWIACAWIIGGDENHNRFIDAIYHSVHEKEVQAIAGRWRALTRAHVPSTSLDDSQLAFQIATKMISGLGDILLTTGCTAPKADITSALTSKFAEKLASLVSLAMRVNKIVGEEVTSGDFDVLAVPPATAFDMSTMEDSYDDGRSAKAKGKNMSRVLCATDLGLRKKTRVGMTGDKQWETKILLKPKVALESVVEIMDE</sequence>
<evidence type="ECO:0000256" key="2">
    <source>
        <dbReference type="SAM" id="MobiDB-lite"/>
    </source>
</evidence>
<name>A0A8I2Z189_9AGAM</name>
<reference evidence="3" key="1">
    <citation type="submission" date="2021-03" db="EMBL/GenBank/DDBJ databases">
        <title>Evolutionary innovations through gain and loss of genes in the ectomycorrhizal Boletales.</title>
        <authorList>
            <person name="Wu G."/>
            <person name="Miyauchi S."/>
            <person name="Morin E."/>
            <person name="Yang Z.-L."/>
            <person name="Xu J."/>
            <person name="Martin F.M."/>
        </authorList>
    </citation>
    <scope>NUCLEOTIDE SEQUENCE</scope>
    <source>
        <strain evidence="3">BR01</strain>
    </source>
</reference>
<dbReference type="EMBL" id="JAGFBS010000001">
    <property type="protein sequence ID" value="KAG6382196.1"/>
    <property type="molecule type" value="Genomic_DNA"/>
</dbReference>
<evidence type="ECO:0000313" key="3">
    <source>
        <dbReference type="EMBL" id="KAG6382196.1"/>
    </source>
</evidence>
<evidence type="ECO:0000256" key="1">
    <source>
        <dbReference type="SAM" id="Coils"/>
    </source>
</evidence>
<proteinExistence type="predicted"/>
<comment type="caution">
    <text evidence="3">The sequence shown here is derived from an EMBL/GenBank/DDBJ whole genome shotgun (WGS) entry which is preliminary data.</text>
</comment>
<protein>
    <submittedName>
        <fullName evidence="3">Uncharacterized protein</fullName>
    </submittedName>
</protein>
<dbReference type="OrthoDB" id="3222645at2759"/>
<feature type="compositionally biased region" description="Basic and acidic residues" evidence="2">
    <location>
        <begin position="118"/>
        <end position="166"/>
    </location>
</feature>
<keyword evidence="4" id="KW-1185">Reference proteome</keyword>
<feature type="compositionally biased region" description="Pro residues" evidence="2">
    <location>
        <begin position="83"/>
        <end position="98"/>
    </location>
</feature>
<gene>
    <name evidence="3" type="ORF">JVT61DRAFT_847</name>
</gene>
<evidence type="ECO:0000313" key="4">
    <source>
        <dbReference type="Proteomes" id="UP000683000"/>
    </source>
</evidence>